<sequence>MMPSLFFGYTNYTTAKEYIIEDVNQFFVGYVFYGLFTWKEENLLRAKR</sequence>
<accession>B7BEG8</accession>
<dbReference type="EMBL" id="ABYH01000368">
    <property type="protein sequence ID" value="EEC95175.1"/>
    <property type="molecule type" value="Genomic_DNA"/>
</dbReference>
<proteinExistence type="predicted"/>
<reference evidence="1 2" key="1">
    <citation type="submission" date="2008-10" db="EMBL/GenBank/DDBJ databases">
        <title>Draft genome sequence of Parabacteroides johnsonii (DSM 18315).</title>
        <authorList>
            <person name="Sudarsanam P."/>
            <person name="Ley R."/>
            <person name="Guruge J."/>
            <person name="Turnbaugh P.J."/>
            <person name="Mahowald M."/>
            <person name="Liep D."/>
            <person name="Gordon J."/>
        </authorList>
    </citation>
    <scope>NUCLEOTIDE SEQUENCE [LARGE SCALE GENOMIC DNA]</scope>
    <source>
        <strain evidence="1 2">DSM 18315</strain>
    </source>
</reference>
<evidence type="ECO:0000313" key="1">
    <source>
        <dbReference type="EMBL" id="EEC95175.1"/>
    </source>
</evidence>
<dbReference type="Proteomes" id="UP000005510">
    <property type="component" value="Unassembled WGS sequence"/>
</dbReference>
<dbReference type="AlphaFoldDB" id="B7BEG8"/>
<comment type="caution">
    <text evidence="1">The sequence shown here is derived from an EMBL/GenBank/DDBJ whole genome shotgun (WGS) entry which is preliminary data.</text>
</comment>
<dbReference type="STRING" id="537006.PRABACTJOHN_03448"/>
<evidence type="ECO:0000313" key="2">
    <source>
        <dbReference type="Proteomes" id="UP000005510"/>
    </source>
</evidence>
<reference evidence="1 2" key="2">
    <citation type="submission" date="2008-10" db="EMBL/GenBank/DDBJ databases">
        <authorList>
            <person name="Fulton L."/>
            <person name="Clifton S."/>
            <person name="Fulton B."/>
            <person name="Xu J."/>
            <person name="Minx P."/>
            <person name="Pepin K.H."/>
            <person name="Johnson M."/>
            <person name="Bhonagiri V."/>
            <person name="Nash W.E."/>
            <person name="Mardis E.R."/>
            <person name="Wilson R.K."/>
        </authorList>
    </citation>
    <scope>NUCLEOTIDE SEQUENCE [LARGE SCALE GENOMIC DNA]</scope>
    <source>
        <strain evidence="1 2">DSM 18315</strain>
    </source>
</reference>
<protein>
    <submittedName>
        <fullName evidence="1">Uncharacterized protein</fullName>
    </submittedName>
</protein>
<name>B7BEG8_9BACT</name>
<gene>
    <name evidence="1" type="ORF">PRABACTJOHN_03448</name>
</gene>
<dbReference type="HOGENOM" id="CLU_3155880_0_0_10"/>
<organism evidence="1 2">
    <name type="scientific">Parabacteroides johnsonii DSM 18315</name>
    <dbReference type="NCBI Taxonomy" id="537006"/>
    <lineage>
        <taxon>Bacteria</taxon>
        <taxon>Pseudomonadati</taxon>
        <taxon>Bacteroidota</taxon>
        <taxon>Bacteroidia</taxon>
        <taxon>Bacteroidales</taxon>
        <taxon>Tannerellaceae</taxon>
        <taxon>Parabacteroides</taxon>
    </lineage>
</organism>